<dbReference type="NCBIfam" id="TIGR03347">
    <property type="entry name" value="VI_chp_1"/>
    <property type="match status" value="1"/>
</dbReference>
<dbReference type="AlphaFoldDB" id="A0A1N7FS75"/>
<dbReference type="PANTHER" id="PTHR35564">
    <property type="match status" value="1"/>
</dbReference>
<name>A0A1N7FS75_9GAMM</name>
<proteinExistence type="predicted"/>
<dbReference type="InterPro" id="IPR010732">
    <property type="entry name" value="T6SS_TssG-like"/>
</dbReference>
<dbReference type="PANTHER" id="PTHR35564:SF4">
    <property type="entry name" value="CYTOPLASMIC PROTEIN"/>
    <property type="match status" value="1"/>
</dbReference>
<dbReference type="Pfam" id="PF06996">
    <property type="entry name" value="T6SS_TssG"/>
    <property type="match status" value="1"/>
</dbReference>
<keyword evidence="2" id="KW-1185">Reference proteome</keyword>
<dbReference type="RefSeq" id="WP_076555874.1">
    <property type="nucleotide sequence ID" value="NZ_FTNU01000016.1"/>
</dbReference>
<protein>
    <submittedName>
        <fullName evidence="1">Type VI secretion system protein ImpH</fullName>
    </submittedName>
</protein>
<organism evidence="1 2">
    <name type="scientific">Moraxella cuniculi DSM 21768</name>
    <dbReference type="NCBI Taxonomy" id="1122245"/>
    <lineage>
        <taxon>Bacteria</taxon>
        <taxon>Pseudomonadati</taxon>
        <taxon>Pseudomonadota</taxon>
        <taxon>Gammaproteobacteria</taxon>
        <taxon>Moraxellales</taxon>
        <taxon>Moraxellaceae</taxon>
        <taxon>Moraxella</taxon>
    </lineage>
</organism>
<evidence type="ECO:0000313" key="2">
    <source>
        <dbReference type="Proteomes" id="UP000187495"/>
    </source>
</evidence>
<dbReference type="STRING" id="34061.B0189_00070"/>
<gene>
    <name evidence="1" type="ORF">SAMN02745664_11644</name>
</gene>
<dbReference type="EMBL" id="FTNU01000016">
    <property type="protein sequence ID" value="SIS03127.1"/>
    <property type="molecule type" value="Genomic_DNA"/>
</dbReference>
<reference evidence="2" key="1">
    <citation type="submission" date="2017-01" db="EMBL/GenBank/DDBJ databases">
        <authorList>
            <person name="Varghese N."/>
            <person name="Submissions S."/>
        </authorList>
    </citation>
    <scope>NUCLEOTIDE SEQUENCE [LARGE SCALE GENOMIC DNA]</scope>
    <source>
        <strain evidence="2">DSM 21768</strain>
    </source>
</reference>
<sequence length="345" mass="40312">MNNTEESFHQWYINNQTSADYIQSLSSGYFSYDVFDIIRKMQSFGLFDTLSEGGAHGRDTQKLRIIQNISLKFDQNAVDKIHIKDNRTYLSINGLGLLSINSPLPRHLIEYIFERVHLHGDKSWFEFVNFLQSRSLYLFYKSWDMAQNFNALDSHRIHQFDKFIASFIGLNTQSMYKNQHDIDIKDKLYFAGFYLNETKSAKNIAQLLSAYFNVPIHVSQNIGIWHQVDKESQTAIGRTQFRLGEGLLLGDKIYDKQNKFRLIIGPVNLDTYKHFLRNGLYSKRLKAWMDFLAFSDFDWDYQLILLKQEVPSIHLNATNQIGQTAWLGRPTHHADNIIPTQDFSL</sequence>
<accession>A0A1N7FS75</accession>
<evidence type="ECO:0000313" key="1">
    <source>
        <dbReference type="EMBL" id="SIS03127.1"/>
    </source>
</evidence>
<dbReference type="Proteomes" id="UP000187495">
    <property type="component" value="Unassembled WGS sequence"/>
</dbReference>